<organism evidence="1 2">
    <name type="scientific">Streptomyces cheonanensis</name>
    <dbReference type="NCBI Taxonomy" id="312720"/>
    <lineage>
        <taxon>Bacteria</taxon>
        <taxon>Bacillati</taxon>
        <taxon>Actinomycetota</taxon>
        <taxon>Actinomycetes</taxon>
        <taxon>Kitasatosporales</taxon>
        <taxon>Streptomycetaceae</taxon>
        <taxon>Streptomyces</taxon>
    </lineage>
</organism>
<evidence type="ECO:0000313" key="2">
    <source>
        <dbReference type="Proteomes" id="UP001403094"/>
    </source>
</evidence>
<reference evidence="2" key="1">
    <citation type="journal article" date="2019" name="Int. J. Syst. Evol. Microbiol.">
        <title>The Global Catalogue of Microorganisms (GCM) 10K type strain sequencing project: providing services to taxonomists for standard genome sequencing and annotation.</title>
        <authorList>
            <consortium name="The Broad Institute Genomics Platform"/>
            <consortium name="The Broad Institute Genome Sequencing Center for Infectious Disease"/>
            <person name="Wu L."/>
            <person name="Ma J."/>
        </authorList>
    </citation>
    <scope>NUCLEOTIDE SEQUENCE [LARGE SCALE GENOMIC DNA]</scope>
    <source>
        <strain evidence="2">JCM 14549</strain>
    </source>
</reference>
<gene>
    <name evidence="1" type="ORF">GCM10009757_39480</name>
</gene>
<accession>A0ABP5GVW3</accession>
<evidence type="ECO:0000313" key="1">
    <source>
        <dbReference type="EMBL" id="GAA2058909.1"/>
    </source>
</evidence>
<dbReference type="EMBL" id="BAAANQ010000008">
    <property type="protein sequence ID" value="GAA2058909.1"/>
    <property type="molecule type" value="Genomic_DNA"/>
</dbReference>
<dbReference type="Proteomes" id="UP001403094">
    <property type="component" value="Unassembled WGS sequence"/>
</dbReference>
<proteinExistence type="predicted"/>
<sequence>MSDEAEILYDQEITLVSPDGDRRGRLLAEFSGTDYAVRITYGSAWTGKRPPIVNAGAQGND</sequence>
<protein>
    <submittedName>
        <fullName evidence="1">Uncharacterized protein</fullName>
    </submittedName>
</protein>
<name>A0ABP5GVW3_9ACTN</name>
<keyword evidence="2" id="KW-1185">Reference proteome</keyword>
<comment type="caution">
    <text evidence="1">The sequence shown here is derived from an EMBL/GenBank/DDBJ whole genome shotgun (WGS) entry which is preliminary data.</text>
</comment>